<name>A0A8H7AN58_9EURO</name>
<gene>
    <name evidence="1" type="ORF">GJ744_009556</name>
</gene>
<protein>
    <submittedName>
        <fullName evidence="1">Uncharacterized protein</fullName>
    </submittedName>
</protein>
<evidence type="ECO:0000313" key="2">
    <source>
        <dbReference type="Proteomes" id="UP000606974"/>
    </source>
</evidence>
<comment type="caution">
    <text evidence="1">The sequence shown here is derived from an EMBL/GenBank/DDBJ whole genome shotgun (WGS) entry which is preliminary data.</text>
</comment>
<sequence length="82" mass="8771">MITAFLKLWSWTLSPPSPLPTNAFYSSSQAAAAAAKPSTTTTTTTTTSSSSFTDISSVQMVPFAQHNKITLPHGLEKRPSLQ</sequence>
<dbReference type="Proteomes" id="UP000606974">
    <property type="component" value="Unassembled WGS sequence"/>
</dbReference>
<organism evidence="1 2">
    <name type="scientific">Endocarpon pusillum</name>
    <dbReference type="NCBI Taxonomy" id="364733"/>
    <lineage>
        <taxon>Eukaryota</taxon>
        <taxon>Fungi</taxon>
        <taxon>Dikarya</taxon>
        <taxon>Ascomycota</taxon>
        <taxon>Pezizomycotina</taxon>
        <taxon>Eurotiomycetes</taxon>
        <taxon>Chaetothyriomycetidae</taxon>
        <taxon>Verrucariales</taxon>
        <taxon>Verrucariaceae</taxon>
        <taxon>Endocarpon</taxon>
    </lineage>
</organism>
<dbReference type="AlphaFoldDB" id="A0A8H7AN58"/>
<keyword evidence="2" id="KW-1185">Reference proteome</keyword>
<accession>A0A8H7AN58</accession>
<evidence type="ECO:0000313" key="1">
    <source>
        <dbReference type="EMBL" id="KAF7508115.1"/>
    </source>
</evidence>
<proteinExistence type="predicted"/>
<reference evidence="1" key="1">
    <citation type="submission" date="2020-02" db="EMBL/GenBank/DDBJ databases">
        <authorList>
            <person name="Palmer J.M."/>
        </authorList>
    </citation>
    <scope>NUCLEOTIDE SEQUENCE</scope>
    <source>
        <strain evidence="1">EPUS1.4</strain>
        <tissue evidence="1">Thallus</tissue>
    </source>
</reference>
<dbReference type="EMBL" id="JAACFV010000058">
    <property type="protein sequence ID" value="KAF7508115.1"/>
    <property type="molecule type" value="Genomic_DNA"/>
</dbReference>